<dbReference type="EMBL" id="CP006912">
    <property type="protein sequence ID" value="AHB49824.1"/>
    <property type="molecule type" value="Genomic_DNA"/>
</dbReference>
<name>V5SIS1_9HYPH</name>
<gene>
    <name evidence="2" type="ORF">W911_01275</name>
</gene>
<evidence type="ECO:0000313" key="2">
    <source>
        <dbReference type="EMBL" id="AHB49824.1"/>
    </source>
</evidence>
<dbReference type="Proteomes" id="UP000018542">
    <property type="component" value="Chromosome"/>
</dbReference>
<evidence type="ECO:0000256" key="1">
    <source>
        <dbReference type="SAM" id="Phobius"/>
    </source>
</evidence>
<feature type="transmembrane region" description="Helical" evidence="1">
    <location>
        <begin position="6"/>
        <end position="26"/>
    </location>
</feature>
<proteinExistence type="predicted"/>
<dbReference type="HOGENOM" id="CLU_3080698_0_0_5"/>
<organism evidence="2 3">
    <name type="scientific">Hyphomicrobium nitrativorans NL23</name>
    <dbReference type="NCBI Taxonomy" id="1029756"/>
    <lineage>
        <taxon>Bacteria</taxon>
        <taxon>Pseudomonadati</taxon>
        <taxon>Pseudomonadota</taxon>
        <taxon>Alphaproteobacteria</taxon>
        <taxon>Hyphomicrobiales</taxon>
        <taxon>Hyphomicrobiaceae</taxon>
        <taxon>Hyphomicrobium</taxon>
    </lineage>
</organism>
<keyword evidence="1" id="KW-1133">Transmembrane helix</keyword>
<keyword evidence="1" id="KW-0472">Membrane</keyword>
<evidence type="ECO:0000313" key="3">
    <source>
        <dbReference type="Proteomes" id="UP000018542"/>
    </source>
</evidence>
<dbReference type="AlphaFoldDB" id="V5SIS1"/>
<reference evidence="2 3" key="1">
    <citation type="journal article" date="2014" name="Genome Announc.">
        <title>Complete Genome Sequence of Hyphomicrobium nitrativorans Strain NL23, a Denitrifying Bacterium Isolated from Biofilm of a Methanol-Fed Denitrification System Treating Seawater at the Montreal Biodome.</title>
        <authorList>
            <person name="Martineau C."/>
            <person name="Villeneuve C."/>
            <person name="Mauffrey F."/>
            <person name="Villemur R."/>
        </authorList>
    </citation>
    <scope>NUCLEOTIDE SEQUENCE [LARGE SCALE GENOMIC DNA]</scope>
    <source>
        <strain evidence="2">NL23</strain>
    </source>
</reference>
<keyword evidence="3" id="KW-1185">Reference proteome</keyword>
<dbReference type="OrthoDB" id="7933950at2"/>
<protein>
    <submittedName>
        <fullName evidence="2">Uncharacterized protein</fullName>
    </submittedName>
</protein>
<dbReference type="PATRIC" id="fig|1029756.8.peg.269"/>
<sequence>MEEQPLVALGVVAALACAAGALWKLSPRRSDGLLDRMSDYVEPRYQALRKRI</sequence>
<accession>V5SIS1</accession>
<keyword evidence="1" id="KW-0812">Transmembrane</keyword>
<dbReference type="RefSeq" id="WP_023785696.1">
    <property type="nucleotide sequence ID" value="NC_022997.1"/>
</dbReference>
<dbReference type="STRING" id="1029756.W911_01275"/>
<dbReference type="KEGG" id="hni:W911_01275"/>